<dbReference type="Pfam" id="PF18962">
    <property type="entry name" value="Por_Secre_tail"/>
    <property type="match status" value="1"/>
</dbReference>
<protein>
    <submittedName>
        <fullName evidence="4">T9SS type A sorting domain-containing protein</fullName>
    </submittedName>
</protein>
<dbReference type="RefSeq" id="WP_342687869.1">
    <property type="nucleotide sequence ID" value="NZ_JAZBJM010000012.1"/>
</dbReference>
<evidence type="ECO:0000313" key="6">
    <source>
        <dbReference type="Proteomes" id="UP001388259"/>
    </source>
</evidence>
<feature type="chain" id="PRO_5044189458" evidence="2">
    <location>
        <begin position="21"/>
        <end position="829"/>
    </location>
</feature>
<accession>A0AB35YYR9</accession>
<dbReference type="AlphaFoldDB" id="A0AB35YYR9"/>
<proteinExistence type="predicted"/>
<dbReference type="InterPro" id="IPR052025">
    <property type="entry name" value="Xyloglucanase_GH74"/>
</dbReference>
<organism evidence="4 6">
    <name type="scientific">Aequorivita flava</name>
    <dbReference type="NCBI Taxonomy" id="3114371"/>
    <lineage>
        <taxon>Bacteria</taxon>
        <taxon>Pseudomonadati</taxon>
        <taxon>Bacteroidota</taxon>
        <taxon>Flavobacteriia</taxon>
        <taxon>Flavobacteriales</taxon>
        <taxon>Flavobacteriaceae</taxon>
        <taxon>Aequorivita</taxon>
    </lineage>
</organism>
<evidence type="ECO:0000259" key="3">
    <source>
        <dbReference type="Pfam" id="PF18962"/>
    </source>
</evidence>
<evidence type="ECO:0000313" key="7">
    <source>
        <dbReference type="Proteomes" id="UP001390963"/>
    </source>
</evidence>
<dbReference type="InterPro" id="IPR015943">
    <property type="entry name" value="WD40/YVTN_repeat-like_dom_sf"/>
</dbReference>
<dbReference type="InterPro" id="IPR026444">
    <property type="entry name" value="Secre_tail"/>
</dbReference>
<name>A0AB35YYR9_9FLAO</name>
<dbReference type="SUPFAM" id="SSF110296">
    <property type="entry name" value="Oligoxyloglucan reducing end-specific cellobiohydrolase"/>
    <property type="match status" value="2"/>
</dbReference>
<evidence type="ECO:0000256" key="1">
    <source>
        <dbReference type="ARBA" id="ARBA00022729"/>
    </source>
</evidence>
<dbReference type="GO" id="GO:0010411">
    <property type="term" value="P:xyloglucan metabolic process"/>
    <property type="evidence" value="ECO:0007669"/>
    <property type="project" value="TreeGrafter"/>
</dbReference>
<dbReference type="EMBL" id="JAZBJM010000012">
    <property type="protein sequence ID" value="MEM0519367.1"/>
    <property type="molecule type" value="Genomic_DNA"/>
</dbReference>
<reference evidence="4 7" key="1">
    <citation type="submission" date="2024-01" db="EMBL/GenBank/DDBJ databases">
        <title>Aequorivita flavus sp. nov., isolated from deep-sea sediment.</title>
        <authorList>
            <person name="Chen X."/>
        </authorList>
    </citation>
    <scope>NUCLEOTIDE SEQUENCE</scope>
    <source>
        <strain evidence="4">MCCC 1A16923</strain>
        <strain evidence="5 7">MCCC 1A16935</strain>
    </source>
</reference>
<dbReference type="EMBL" id="JBANCF010000013">
    <property type="protein sequence ID" value="MEM0574448.1"/>
    <property type="molecule type" value="Genomic_DNA"/>
</dbReference>
<evidence type="ECO:0000313" key="4">
    <source>
        <dbReference type="EMBL" id="MEM0519367.1"/>
    </source>
</evidence>
<dbReference type="Gene3D" id="2.130.10.10">
    <property type="entry name" value="YVTN repeat-like/Quinoprotein amine dehydrogenase"/>
    <property type="match status" value="4"/>
</dbReference>
<dbReference type="PANTHER" id="PTHR43739">
    <property type="entry name" value="XYLOGLUCANASE (EUROFUNG)"/>
    <property type="match status" value="1"/>
</dbReference>
<dbReference type="Proteomes" id="UP001388259">
    <property type="component" value="Unassembled WGS sequence"/>
</dbReference>
<feature type="signal peptide" evidence="2">
    <location>
        <begin position="1"/>
        <end position="20"/>
    </location>
</feature>
<keyword evidence="1 2" id="KW-0732">Signal</keyword>
<comment type="caution">
    <text evidence="4">The sequence shown here is derived from an EMBL/GenBank/DDBJ whole genome shotgun (WGS) entry which is preliminary data.</text>
</comment>
<gene>
    <name evidence="5" type="ORF">VZD24_13060</name>
    <name evidence="4" type="ORF">VZD85_13475</name>
</gene>
<feature type="domain" description="Secretion system C-terminal sorting" evidence="3">
    <location>
        <begin position="756"/>
        <end position="828"/>
    </location>
</feature>
<keyword evidence="7" id="KW-1185">Reference proteome</keyword>
<evidence type="ECO:0000256" key="2">
    <source>
        <dbReference type="SAM" id="SignalP"/>
    </source>
</evidence>
<dbReference type="NCBIfam" id="TIGR04183">
    <property type="entry name" value="Por_Secre_tail"/>
    <property type="match status" value="1"/>
</dbReference>
<sequence>MRFKLLLLTVLLFGSFTSQAQEYLHMIDAGTYKVQDIIDSAETYFADKDKGRGSGYKQFKRWEYNALRRVKENGFLPTTQERLDELQQWNAYLNETSANRGVLTDNWEELGPDYMNATSSWNPGVGRITGLAIDLADANHMIVGANTGGVWKTTDGAQTWTPLCDYFSNLSVYSVAIDPADSNTYFFGSTNGNIFKSTDAGATWTLLGTIGNSIVNKILIHPTNSDIMFATADNAGIYRSVNGGVTWIKPATDNRGYDVEFKPGDLSVVYASGSGFHKSTDGGATFTTISGFSSGAKMIGVSDADPSVVYVLEAAGGKFGGFYTSSDSGDNFTKLNHGGLNFFGYSTSGNDNSGQAPRDMAIAVNPTDVNEVHIAGILTWRSMNGGVNFSCTSDWIPGNAASQNIGYCHADVDDLQFYGTALFAVTDGGVFKAANTVTVTANYYEDLTEGLGIRQFYKIGVSQTADVIVSGGSQDNGTSAYTAVNGWKDWLGADGMESFIDKSNSNLYYGTTQGGQLYRTSNGGNTYTGLNEPGSGSGNWVTPFEQDPIDDNVIYVGYNVVYKSINFGSSWTAVSQNLGANLNNLKIAQSNNQVMYASRAAFIYKTTDGGATNWTQITSPGGSINAIAIHPTNPDKVAVAVASGNKVMVSDDGGNTWTSYKKNLPNFSAFALVWDNNGEDGLYLGMDYGIYYIDNTFTDWQPYSNLLPNVYVNELEINKVDGKIYAGTYGRGLWASPLVAGTAGVEDRISANSVSLYPNPASAQFTIALPKALNAEVRVFDISGKLLIYQAETLISSKHSVDVSTLSTGTYFVRINSEEGTVTKKLLIK</sequence>
<dbReference type="Proteomes" id="UP001390963">
    <property type="component" value="Unassembled WGS sequence"/>
</dbReference>
<dbReference type="PANTHER" id="PTHR43739:SF5">
    <property type="entry name" value="EXO-ALPHA-SIALIDASE"/>
    <property type="match status" value="1"/>
</dbReference>
<dbReference type="CDD" id="cd15482">
    <property type="entry name" value="Sialidase_non-viral"/>
    <property type="match status" value="2"/>
</dbReference>
<evidence type="ECO:0000313" key="5">
    <source>
        <dbReference type="EMBL" id="MEM0574448.1"/>
    </source>
</evidence>